<name>B1M071_METRJ</name>
<accession>B1M071</accession>
<dbReference type="HOGENOM" id="CLU_1119154_0_0_5"/>
<feature type="compositionally biased region" description="Basic and acidic residues" evidence="1">
    <location>
        <begin position="216"/>
        <end position="234"/>
    </location>
</feature>
<dbReference type="KEGG" id="mrd:Mrad2831_4008"/>
<evidence type="ECO:0000256" key="1">
    <source>
        <dbReference type="SAM" id="MobiDB-lite"/>
    </source>
</evidence>
<dbReference type="GeneID" id="6140064"/>
<evidence type="ECO:0000313" key="3">
    <source>
        <dbReference type="Proteomes" id="UP000006589"/>
    </source>
</evidence>
<dbReference type="OrthoDB" id="7994681at2"/>
<dbReference type="PATRIC" id="fig|426355.14.peg.4100"/>
<feature type="region of interest" description="Disordered" evidence="1">
    <location>
        <begin position="199"/>
        <end position="248"/>
    </location>
</feature>
<sequence>MQVRAGLTSRRDGYTEFARRGSAVLDVVYADGDASLPRQMEAGATQGVPLLQAMVAAEIADLMDDAPTDAAMALAAGPLSDVAYDALVKAVAPDSPTGRALAKIGARNSRADQERIQRMHDDAWDLGATCESAERGAGADPTKGSDAVEAVRVELAKMTGQRDALQKTLTDEVLPQIAALAEMMGDQPVPRHLVGRAVTKGSAGDSGSSDIPSVDAIRDHPAKMSPEARADRLIKVSHQNPQQLALAR</sequence>
<evidence type="ECO:0000313" key="2">
    <source>
        <dbReference type="EMBL" id="ACB25982.1"/>
    </source>
</evidence>
<dbReference type="AlphaFoldDB" id="B1M071"/>
<dbReference type="RefSeq" id="WP_012320938.1">
    <property type="nucleotide sequence ID" value="NC_010505.1"/>
</dbReference>
<reference evidence="2 3" key="1">
    <citation type="submission" date="2008-03" db="EMBL/GenBank/DDBJ databases">
        <title>Complete sequence of chromosome of Methylobacterium radiotolerans JCM 2831.</title>
        <authorList>
            <consortium name="US DOE Joint Genome Institute"/>
            <person name="Copeland A."/>
            <person name="Lucas S."/>
            <person name="Lapidus A."/>
            <person name="Glavina del Rio T."/>
            <person name="Dalin E."/>
            <person name="Tice H."/>
            <person name="Bruce D."/>
            <person name="Goodwin L."/>
            <person name="Pitluck S."/>
            <person name="Kiss H."/>
            <person name="Brettin T."/>
            <person name="Detter J.C."/>
            <person name="Han C."/>
            <person name="Kuske C.R."/>
            <person name="Schmutz J."/>
            <person name="Larimer F."/>
            <person name="Land M."/>
            <person name="Hauser L."/>
            <person name="Kyrpides N."/>
            <person name="Mikhailova N."/>
            <person name="Marx C.J."/>
            <person name="Richardson P."/>
        </authorList>
    </citation>
    <scope>NUCLEOTIDE SEQUENCE [LARGE SCALE GENOMIC DNA]</scope>
    <source>
        <strain evidence="3">ATCC 27329 / DSM 1819 / JCM 2831 / NBRC 15690 / NCIMB 10815 / 0-1</strain>
    </source>
</reference>
<dbReference type="EMBL" id="CP001001">
    <property type="protein sequence ID" value="ACB25982.1"/>
    <property type="molecule type" value="Genomic_DNA"/>
</dbReference>
<feature type="compositionally biased region" description="Polar residues" evidence="1">
    <location>
        <begin position="237"/>
        <end position="248"/>
    </location>
</feature>
<gene>
    <name evidence="2" type="ordered locus">Mrad2831_4008</name>
</gene>
<organism evidence="2 3">
    <name type="scientific">Methylobacterium radiotolerans (strain ATCC 27329 / DSM 1819 / JCM 2831 / NBRC 15690 / NCIMB 10815 / 0-1)</name>
    <dbReference type="NCBI Taxonomy" id="426355"/>
    <lineage>
        <taxon>Bacteria</taxon>
        <taxon>Pseudomonadati</taxon>
        <taxon>Pseudomonadota</taxon>
        <taxon>Alphaproteobacteria</taxon>
        <taxon>Hyphomicrobiales</taxon>
        <taxon>Methylobacteriaceae</taxon>
        <taxon>Methylobacterium</taxon>
    </lineage>
</organism>
<protein>
    <submittedName>
        <fullName evidence="2">Uncharacterized protein</fullName>
    </submittedName>
</protein>
<proteinExistence type="predicted"/>
<dbReference type="Proteomes" id="UP000006589">
    <property type="component" value="Chromosome"/>
</dbReference>